<evidence type="ECO:0000313" key="3">
    <source>
        <dbReference type="Proteomes" id="UP001596410"/>
    </source>
</evidence>
<keyword evidence="3" id="KW-1185">Reference proteome</keyword>
<feature type="transmembrane region" description="Helical" evidence="1">
    <location>
        <begin position="61"/>
        <end position="79"/>
    </location>
</feature>
<dbReference type="RefSeq" id="WP_204709593.1">
    <property type="nucleotide sequence ID" value="NZ_JBHSZV010000032.1"/>
</dbReference>
<evidence type="ECO:0000313" key="2">
    <source>
        <dbReference type="EMBL" id="MFC7062701.1"/>
    </source>
</evidence>
<gene>
    <name evidence="2" type="ORF">ACFQIC_12635</name>
</gene>
<evidence type="ECO:0000256" key="1">
    <source>
        <dbReference type="SAM" id="Phobius"/>
    </source>
</evidence>
<name>A0ABW2EP45_9BACI</name>
<comment type="caution">
    <text evidence="2">The sequence shown here is derived from an EMBL/GenBank/DDBJ whole genome shotgun (WGS) entry which is preliminary data.</text>
</comment>
<reference evidence="3" key="1">
    <citation type="journal article" date="2019" name="Int. J. Syst. Evol. Microbiol.">
        <title>The Global Catalogue of Microorganisms (GCM) 10K type strain sequencing project: providing services to taxonomists for standard genome sequencing and annotation.</title>
        <authorList>
            <consortium name="The Broad Institute Genomics Platform"/>
            <consortium name="The Broad Institute Genome Sequencing Center for Infectious Disease"/>
            <person name="Wu L."/>
            <person name="Ma J."/>
        </authorList>
    </citation>
    <scope>NUCLEOTIDE SEQUENCE [LARGE SCALE GENOMIC DNA]</scope>
    <source>
        <strain evidence="3">CGMCC 4.1621</strain>
    </source>
</reference>
<feature type="transmembrane region" description="Helical" evidence="1">
    <location>
        <begin position="7"/>
        <end position="26"/>
    </location>
</feature>
<dbReference type="EMBL" id="JBHSZV010000032">
    <property type="protein sequence ID" value="MFC7062701.1"/>
    <property type="molecule type" value="Genomic_DNA"/>
</dbReference>
<dbReference type="Proteomes" id="UP001596410">
    <property type="component" value="Unassembled WGS sequence"/>
</dbReference>
<feature type="transmembrane region" description="Helical" evidence="1">
    <location>
        <begin position="122"/>
        <end position="147"/>
    </location>
</feature>
<organism evidence="2 3">
    <name type="scientific">Halobacillus seohaensis</name>
    <dbReference type="NCBI Taxonomy" id="447421"/>
    <lineage>
        <taxon>Bacteria</taxon>
        <taxon>Bacillati</taxon>
        <taxon>Bacillota</taxon>
        <taxon>Bacilli</taxon>
        <taxon>Bacillales</taxon>
        <taxon>Bacillaceae</taxon>
        <taxon>Halobacillus</taxon>
    </lineage>
</organism>
<keyword evidence="1" id="KW-0472">Membrane</keyword>
<sequence length="149" mass="17579">MSEKQWIWINLGGILTFGLFLLISLITRGQNALVVMTEIIGFITLIFAIITFIYIKNDNRWLCISIIAYTIPWIVFGVGYEIGIEESMNNFNLWFAIFYGFIIASFVFMQRSYHNLTNIFKLVPAFFLFFHSILLLYMVVLHIWWLLPF</sequence>
<feature type="transmembrane region" description="Helical" evidence="1">
    <location>
        <begin position="32"/>
        <end position="54"/>
    </location>
</feature>
<protein>
    <submittedName>
        <fullName evidence="2">Uncharacterized protein</fullName>
    </submittedName>
</protein>
<keyword evidence="1" id="KW-1133">Transmembrane helix</keyword>
<accession>A0ABW2EP45</accession>
<keyword evidence="1" id="KW-0812">Transmembrane</keyword>
<proteinExistence type="predicted"/>
<feature type="transmembrane region" description="Helical" evidence="1">
    <location>
        <begin position="91"/>
        <end position="110"/>
    </location>
</feature>